<name>A0A4Y7TBK4_COPMI</name>
<evidence type="ECO:0000313" key="2">
    <source>
        <dbReference type="EMBL" id="TEB31553.1"/>
    </source>
</evidence>
<protein>
    <submittedName>
        <fullName evidence="2">Uncharacterized protein</fullName>
    </submittedName>
</protein>
<evidence type="ECO:0000313" key="3">
    <source>
        <dbReference type="Proteomes" id="UP000298030"/>
    </source>
</evidence>
<feature type="transmembrane region" description="Helical" evidence="1">
    <location>
        <begin position="70"/>
        <end position="94"/>
    </location>
</feature>
<keyword evidence="1" id="KW-0812">Transmembrane</keyword>
<organism evidence="2 3">
    <name type="scientific">Coprinellus micaceus</name>
    <name type="common">Glistening ink-cap mushroom</name>
    <name type="synonym">Coprinus micaceus</name>
    <dbReference type="NCBI Taxonomy" id="71717"/>
    <lineage>
        <taxon>Eukaryota</taxon>
        <taxon>Fungi</taxon>
        <taxon>Dikarya</taxon>
        <taxon>Basidiomycota</taxon>
        <taxon>Agaricomycotina</taxon>
        <taxon>Agaricomycetes</taxon>
        <taxon>Agaricomycetidae</taxon>
        <taxon>Agaricales</taxon>
        <taxon>Agaricineae</taxon>
        <taxon>Psathyrellaceae</taxon>
        <taxon>Coprinellus</taxon>
    </lineage>
</organism>
<accession>A0A4Y7TBK4</accession>
<sequence>PDIAGIGVRIAVYWQCIFCFIIPFWSLWDGVVTLSELQSAGVHATTNLTLAFTILLSAFVQAFTGGSPNYHTAIILNLSWLNNTNASIYFLLYIRYMGQDGSV</sequence>
<comment type="caution">
    <text evidence="2">The sequence shown here is derived from an EMBL/GenBank/DDBJ whole genome shotgun (WGS) entry which is preliminary data.</text>
</comment>
<keyword evidence="1" id="KW-0472">Membrane</keyword>
<feature type="transmembrane region" description="Helical" evidence="1">
    <location>
        <begin position="40"/>
        <end position="64"/>
    </location>
</feature>
<feature type="non-terminal residue" evidence="2">
    <location>
        <position position="103"/>
    </location>
</feature>
<dbReference type="OrthoDB" id="3351993at2759"/>
<dbReference type="EMBL" id="QPFP01000018">
    <property type="protein sequence ID" value="TEB31553.1"/>
    <property type="molecule type" value="Genomic_DNA"/>
</dbReference>
<feature type="non-terminal residue" evidence="2">
    <location>
        <position position="1"/>
    </location>
</feature>
<dbReference type="Proteomes" id="UP000298030">
    <property type="component" value="Unassembled WGS sequence"/>
</dbReference>
<proteinExistence type="predicted"/>
<dbReference type="AlphaFoldDB" id="A0A4Y7TBK4"/>
<keyword evidence="1" id="KW-1133">Transmembrane helix</keyword>
<gene>
    <name evidence="2" type="ORF">FA13DRAFT_1589011</name>
</gene>
<feature type="transmembrane region" description="Helical" evidence="1">
    <location>
        <begin position="6"/>
        <end position="28"/>
    </location>
</feature>
<reference evidence="2 3" key="1">
    <citation type="journal article" date="2019" name="Nat. Ecol. Evol.">
        <title>Megaphylogeny resolves global patterns of mushroom evolution.</title>
        <authorList>
            <person name="Varga T."/>
            <person name="Krizsan K."/>
            <person name="Foldi C."/>
            <person name="Dima B."/>
            <person name="Sanchez-Garcia M."/>
            <person name="Sanchez-Ramirez S."/>
            <person name="Szollosi G.J."/>
            <person name="Szarkandi J.G."/>
            <person name="Papp V."/>
            <person name="Albert L."/>
            <person name="Andreopoulos W."/>
            <person name="Angelini C."/>
            <person name="Antonin V."/>
            <person name="Barry K.W."/>
            <person name="Bougher N.L."/>
            <person name="Buchanan P."/>
            <person name="Buyck B."/>
            <person name="Bense V."/>
            <person name="Catcheside P."/>
            <person name="Chovatia M."/>
            <person name="Cooper J."/>
            <person name="Damon W."/>
            <person name="Desjardin D."/>
            <person name="Finy P."/>
            <person name="Geml J."/>
            <person name="Haridas S."/>
            <person name="Hughes K."/>
            <person name="Justo A."/>
            <person name="Karasinski D."/>
            <person name="Kautmanova I."/>
            <person name="Kiss B."/>
            <person name="Kocsube S."/>
            <person name="Kotiranta H."/>
            <person name="LaButti K.M."/>
            <person name="Lechner B.E."/>
            <person name="Liimatainen K."/>
            <person name="Lipzen A."/>
            <person name="Lukacs Z."/>
            <person name="Mihaltcheva S."/>
            <person name="Morgado L.N."/>
            <person name="Niskanen T."/>
            <person name="Noordeloos M.E."/>
            <person name="Ohm R.A."/>
            <person name="Ortiz-Santana B."/>
            <person name="Ovrebo C."/>
            <person name="Racz N."/>
            <person name="Riley R."/>
            <person name="Savchenko A."/>
            <person name="Shiryaev A."/>
            <person name="Soop K."/>
            <person name="Spirin V."/>
            <person name="Szebenyi C."/>
            <person name="Tomsovsky M."/>
            <person name="Tulloss R.E."/>
            <person name="Uehling J."/>
            <person name="Grigoriev I.V."/>
            <person name="Vagvolgyi C."/>
            <person name="Papp T."/>
            <person name="Martin F.M."/>
            <person name="Miettinen O."/>
            <person name="Hibbett D.S."/>
            <person name="Nagy L.G."/>
        </authorList>
    </citation>
    <scope>NUCLEOTIDE SEQUENCE [LARGE SCALE GENOMIC DNA]</scope>
    <source>
        <strain evidence="2 3">FP101781</strain>
    </source>
</reference>
<keyword evidence="3" id="KW-1185">Reference proteome</keyword>
<evidence type="ECO:0000256" key="1">
    <source>
        <dbReference type="SAM" id="Phobius"/>
    </source>
</evidence>